<comment type="caution">
    <text evidence="1">The sequence shown here is derived from an EMBL/GenBank/DDBJ whole genome shotgun (WGS) entry which is preliminary data.</text>
</comment>
<evidence type="ECO:0000313" key="2">
    <source>
        <dbReference type="Proteomes" id="UP000319818"/>
    </source>
</evidence>
<protein>
    <submittedName>
        <fullName evidence="1">Uncharacterized protein</fullName>
    </submittedName>
</protein>
<organism evidence="1 2">
    <name type="scientific">Pseudonocardia cypriaca</name>
    <dbReference type="NCBI Taxonomy" id="882449"/>
    <lineage>
        <taxon>Bacteria</taxon>
        <taxon>Bacillati</taxon>
        <taxon>Actinomycetota</taxon>
        <taxon>Actinomycetes</taxon>
        <taxon>Pseudonocardiales</taxon>
        <taxon>Pseudonocardiaceae</taxon>
        <taxon>Pseudonocardia</taxon>
    </lineage>
</organism>
<dbReference type="EMBL" id="VFPH01000001">
    <property type="protein sequence ID" value="TQM46208.1"/>
    <property type="molecule type" value="Genomic_DNA"/>
</dbReference>
<proteinExistence type="predicted"/>
<dbReference type="Proteomes" id="UP000319818">
    <property type="component" value="Unassembled WGS sequence"/>
</dbReference>
<name>A0A543GJD4_9PSEU</name>
<gene>
    <name evidence="1" type="ORF">FB388_3615</name>
</gene>
<dbReference type="AlphaFoldDB" id="A0A543GJD4"/>
<reference evidence="1 2" key="1">
    <citation type="submission" date="2019-06" db="EMBL/GenBank/DDBJ databases">
        <title>Sequencing the genomes of 1000 actinobacteria strains.</title>
        <authorList>
            <person name="Klenk H.-P."/>
        </authorList>
    </citation>
    <scope>NUCLEOTIDE SEQUENCE [LARGE SCALE GENOMIC DNA]</scope>
    <source>
        <strain evidence="1 2">DSM 45511</strain>
    </source>
</reference>
<sequence>MSIYHKASAESVDSIFTDGLRCSRRGPGHDEPRVRRTNDVLDDLRPDHLRLQGLDRNACTYCYLVVDGLVFDVESGRLVPERDWLTRVGGASGAVALRLAVDPAVGYVSDLEVYDELAARIDDASDRTVHKLAQRYWERVVALPDLCRHYRRSHHALVRRAEAPAGLPSRLERVEVLLTADVPPDRIAPAS</sequence>
<accession>A0A543GJD4</accession>
<evidence type="ECO:0000313" key="1">
    <source>
        <dbReference type="EMBL" id="TQM46208.1"/>
    </source>
</evidence>
<keyword evidence="2" id="KW-1185">Reference proteome</keyword>